<proteinExistence type="predicted"/>
<sequence length="104" mass="11915">MAEKDNPFARDLDRLSKMFAGGRLGDHLLYGGHPQANVELLKRTLILELEAVLPDEGKAQREYRLMAQQMRQLGLEEFAKQLEIIANQEGGHHVSVQRMLEYLQ</sequence>
<dbReference type="InterPro" id="IPR009040">
    <property type="entry name" value="Ferritin-like_diiron"/>
</dbReference>
<evidence type="ECO:0000313" key="2">
    <source>
        <dbReference type="EMBL" id="KKL91336.1"/>
    </source>
</evidence>
<feature type="domain" description="Ferritin-like diiron" evidence="1">
    <location>
        <begin position="39"/>
        <end position="104"/>
    </location>
</feature>
<dbReference type="PROSITE" id="PS50905">
    <property type="entry name" value="FERRITIN_LIKE"/>
    <property type="match status" value="1"/>
</dbReference>
<accession>A0A0F9GLH3</accession>
<reference evidence="2" key="1">
    <citation type="journal article" date="2015" name="Nature">
        <title>Complex archaea that bridge the gap between prokaryotes and eukaryotes.</title>
        <authorList>
            <person name="Spang A."/>
            <person name="Saw J.H."/>
            <person name="Jorgensen S.L."/>
            <person name="Zaremba-Niedzwiedzka K."/>
            <person name="Martijn J."/>
            <person name="Lind A.E."/>
            <person name="van Eijk R."/>
            <person name="Schleper C."/>
            <person name="Guy L."/>
            <person name="Ettema T.J."/>
        </authorList>
    </citation>
    <scope>NUCLEOTIDE SEQUENCE</scope>
</reference>
<dbReference type="SUPFAM" id="SSF47240">
    <property type="entry name" value="Ferritin-like"/>
    <property type="match status" value="1"/>
</dbReference>
<evidence type="ECO:0000259" key="1">
    <source>
        <dbReference type="PROSITE" id="PS50905"/>
    </source>
</evidence>
<dbReference type="InterPro" id="IPR009078">
    <property type="entry name" value="Ferritin-like_SF"/>
</dbReference>
<name>A0A0F9GLH3_9ZZZZ</name>
<organism evidence="2">
    <name type="scientific">marine sediment metagenome</name>
    <dbReference type="NCBI Taxonomy" id="412755"/>
    <lineage>
        <taxon>unclassified sequences</taxon>
        <taxon>metagenomes</taxon>
        <taxon>ecological metagenomes</taxon>
    </lineage>
</organism>
<protein>
    <recommendedName>
        <fullName evidence="1">Ferritin-like diiron domain-containing protein</fullName>
    </recommendedName>
</protein>
<dbReference type="AlphaFoldDB" id="A0A0F9GLH3"/>
<comment type="caution">
    <text evidence="2">The sequence shown here is derived from an EMBL/GenBank/DDBJ whole genome shotgun (WGS) entry which is preliminary data.</text>
</comment>
<gene>
    <name evidence="2" type="ORF">LCGC14_1895710</name>
</gene>
<dbReference type="EMBL" id="LAZR01019761">
    <property type="protein sequence ID" value="KKL91336.1"/>
    <property type="molecule type" value="Genomic_DNA"/>
</dbReference>